<dbReference type="Gene3D" id="1.20.1050.10">
    <property type="match status" value="1"/>
</dbReference>
<dbReference type="Gene3D" id="3.40.30.10">
    <property type="entry name" value="Glutaredoxin"/>
    <property type="match status" value="1"/>
</dbReference>
<dbReference type="PROSITE" id="PS50405">
    <property type="entry name" value="GST_CTER"/>
    <property type="match status" value="1"/>
</dbReference>
<evidence type="ECO:0000256" key="1">
    <source>
        <dbReference type="SAM" id="MobiDB-lite"/>
    </source>
</evidence>
<organism evidence="3 4">
    <name type="scientific">Streptomyces cadmiisoli</name>
    <dbReference type="NCBI Taxonomy" id="2184053"/>
    <lineage>
        <taxon>Bacteria</taxon>
        <taxon>Bacillati</taxon>
        <taxon>Actinomycetota</taxon>
        <taxon>Actinomycetes</taxon>
        <taxon>Kitasatosporales</taxon>
        <taxon>Streptomycetaceae</taxon>
        <taxon>Streptomyces</taxon>
        <taxon>Streptomyces aurantiacus group</taxon>
    </lineage>
</organism>
<evidence type="ECO:0000313" key="3">
    <source>
        <dbReference type="EMBL" id="AWW37080.1"/>
    </source>
</evidence>
<proteinExistence type="predicted"/>
<feature type="compositionally biased region" description="Low complexity" evidence="1">
    <location>
        <begin position="1"/>
        <end position="17"/>
    </location>
</feature>
<dbReference type="GO" id="GO:0005737">
    <property type="term" value="C:cytoplasm"/>
    <property type="evidence" value="ECO:0007669"/>
    <property type="project" value="TreeGrafter"/>
</dbReference>
<protein>
    <submittedName>
        <fullName evidence="3">Glutathione S-transferase family protein</fullName>
    </submittedName>
</protein>
<feature type="domain" description="GST C-terminal" evidence="2">
    <location>
        <begin position="141"/>
        <end position="269"/>
    </location>
</feature>
<dbReference type="GO" id="GO:0004364">
    <property type="term" value="F:glutathione transferase activity"/>
    <property type="evidence" value="ECO:0007669"/>
    <property type="project" value="InterPro"/>
</dbReference>
<keyword evidence="4" id="KW-1185">Reference proteome</keyword>
<dbReference type="Proteomes" id="UP000249616">
    <property type="component" value="Chromosome"/>
</dbReference>
<dbReference type="RefSeq" id="WP_079000760.1">
    <property type="nucleotide sequence ID" value="NZ_CBDRHE010000058.1"/>
</dbReference>
<evidence type="ECO:0000313" key="4">
    <source>
        <dbReference type="Proteomes" id="UP000249616"/>
    </source>
</evidence>
<keyword evidence="3" id="KW-0808">Transferase</keyword>
<dbReference type="Pfam" id="PF13410">
    <property type="entry name" value="GST_C_2"/>
    <property type="match status" value="1"/>
</dbReference>
<dbReference type="InterPro" id="IPR010987">
    <property type="entry name" value="Glutathione-S-Trfase_C-like"/>
</dbReference>
<accession>A0A2Z4IW72</accession>
<dbReference type="InterPro" id="IPR036282">
    <property type="entry name" value="Glutathione-S-Trfase_C_sf"/>
</dbReference>
<name>A0A2Z4IW72_9ACTN</name>
<dbReference type="InterPro" id="IPR016639">
    <property type="entry name" value="GST_Omega/GSH"/>
</dbReference>
<reference evidence="3 4" key="1">
    <citation type="journal article" date="2019" name="Int. J. Syst. Evol. Microbiol.">
        <title>Streptomyces cadmiisoli sp. nov., a novel actinomycete isolated from cadmium-contaminated soil.</title>
        <authorList>
            <person name="Li K."/>
            <person name="Tang X."/>
            <person name="Zhao J."/>
            <person name="Guo Y."/>
            <person name="Tang Y."/>
            <person name="Gao J."/>
        </authorList>
    </citation>
    <scope>NUCLEOTIDE SEQUENCE [LARGE SCALE GENOMIC DNA]</scope>
    <source>
        <strain evidence="3 4">ZFG47</strain>
    </source>
</reference>
<dbReference type="KEGG" id="scad:DN051_10915"/>
<dbReference type="EMBL" id="CP030073">
    <property type="protein sequence ID" value="AWW37080.1"/>
    <property type="molecule type" value="Genomic_DNA"/>
</dbReference>
<dbReference type="PANTHER" id="PTHR32419">
    <property type="entry name" value="GLUTATHIONYL-HYDROQUINONE REDUCTASE"/>
    <property type="match status" value="1"/>
</dbReference>
<feature type="region of interest" description="Disordered" evidence="1">
    <location>
        <begin position="1"/>
        <end position="20"/>
    </location>
</feature>
<dbReference type="PANTHER" id="PTHR32419:SF6">
    <property type="entry name" value="GLUTATHIONE S-TRANSFERASE OMEGA-LIKE 1-RELATED"/>
    <property type="match status" value="1"/>
</dbReference>
<gene>
    <name evidence="3" type="ORF">DN051_10915</name>
</gene>
<feature type="region of interest" description="Disordered" evidence="1">
    <location>
        <begin position="296"/>
        <end position="328"/>
    </location>
</feature>
<dbReference type="AlphaFoldDB" id="A0A2Z4IW72"/>
<sequence>MSAAPSTSVPSLSSPPSFRGRIGHDAGSGYYAVPRRYRLHLSLSCPHCLRIAVTHSLLGLEQILPVVPLPAVPDLADGGHSALRPLYEASAHRHPGPGTAPVLSDTWTGRIVSTHTPDILSDLARFGCDGAARPALHRTGTDAETEAVDHLCEYGINEAAQQAGRAGVDERERSAALARLLRVLGSLEWRLADGDFVLGDEPTAADVQLWVTLVQLDTVHRLHLDAAAVHRVADHPHLWAYARRLTGHPAFGSHLDLDGIARRHHARCRGQEAAGAAVQILDWTAHVGGGSDAWGEGDGARCEDAPVPRAAHAARSDLTGPTARRVAP</sequence>
<dbReference type="SUPFAM" id="SSF47616">
    <property type="entry name" value="GST C-terminal domain-like"/>
    <property type="match status" value="1"/>
</dbReference>
<evidence type="ECO:0000259" key="2">
    <source>
        <dbReference type="PROSITE" id="PS50405"/>
    </source>
</evidence>